<evidence type="ECO:0000256" key="3">
    <source>
        <dbReference type="ARBA" id="ARBA00022679"/>
    </source>
</evidence>
<evidence type="ECO:0000313" key="7">
    <source>
        <dbReference type="EMBL" id="KAJ5087805.1"/>
    </source>
</evidence>
<sequence length="591" mass="68011">MDSSPLDMVMRDKVISVHGKFDSHTHREIEQKVKEAGAQFENCKGAQLERSTHLLTTERELHKKITPKKIKRAIEKGCKIVSIDWFLQSMQEGQLAPEDEFTLDSVRTIQSMRQNDGQIDQEVEKVESDTQGSAHRPSENGLLLKAILDITIPTGGMRCSVWKENGVTWDAILIKPESSNNIITHHLQIVRIWNLDKYYLWSCRRTNHITTTIERMGQGKLSHAKSAFKKKFRQATGLSWERRHEEPGFESGQSNFIFLPRQYNRMANLSTLELTEELLPQGGIKAVLELIDTRVERLNPIKVHCKLESRQMKFPDYLNIMMTYPADTNEDRLKVALTLLRRLMKQPGLIEKVTSQKDVFLTLIQCYRVLLSMHGKGFTVKQLQHEIDQLLCPKKASTSAHHHSLRSQGSTAISKRLKLTSYQRDEPVELRGIFRIDRGEAERYDKWRASNGSLERRLLWHGSPRQNFAGILTHGFRGGLEHDPRIYLAELAGVSQEYCLKDDGLQDDFEFFKGNLMLLCEVSDSFIGRGQAQWRDASDIHADLAGVKMLDIAMGERLPAEVCGTGNNQYVYEHSFPHQDQIRMRYLFHFQ</sequence>
<dbReference type="PROSITE" id="PS50172">
    <property type="entry name" value="BRCT"/>
    <property type="match status" value="1"/>
</dbReference>
<dbReference type="Gene3D" id="3.90.228.10">
    <property type="match status" value="1"/>
</dbReference>
<dbReference type="GO" id="GO:0006302">
    <property type="term" value="P:double-strand break repair"/>
    <property type="evidence" value="ECO:0007669"/>
    <property type="project" value="TreeGrafter"/>
</dbReference>
<dbReference type="GO" id="GO:1990404">
    <property type="term" value="F:NAD+-protein mono-ADP-ribosyltransferase activity"/>
    <property type="evidence" value="ECO:0007669"/>
    <property type="project" value="TreeGrafter"/>
</dbReference>
<dbReference type="CDD" id="cd00027">
    <property type="entry name" value="BRCT"/>
    <property type="match status" value="1"/>
</dbReference>
<dbReference type="SUPFAM" id="SSF56399">
    <property type="entry name" value="ADP-ribosylation"/>
    <property type="match status" value="1"/>
</dbReference>
<feature type="domain" description="BRCT" evidence="6">
    <location>
        <begin position="5"/>
        <end position="103"/>
    </location>
</feature>
<name>A0A9W9ETZ8_9EURO</name>
<proteinExistence type="predicted"/>
<dbReference type="GO" id="GO:0003950">
    <property type="term" value="F:NAD+ poly-ADP-ribosyltransferase activity"/>
    <property type="evidence" value="ECO:0007669"/>
    <property type="project" value="UniProtKB-EC"/>
</dbReference>
<keyword evidence="3" id="KW-0808">Transferase</keyword>
<dbReference type="Gene3D" id="3.40.50.10190">
    <property type="entry name" value="BRCT domain"/>
    <property type="match status" value="1"/>
</dbReference>
<dbReference type="SMART" id="SM00292">
    <property type="entry name" value="BRCT"/>
    <property type="match status" value="1"/>
</dbReference>
<evidence type="ECO:0000256" key="4">
    <source>
        <dbReference type="ARBA" id="ARBA00023027"/>
    </source>
</evidence>
<evidence type="ECO:0000259" key="6">
    <source>
        <dbReference type="PROSITE" id="PS50172"/>
    </source>
</evidence>
<reference evidence="7" key="2">
    <citation type="journal article" date="2023" name="IMA Fungus">
        <title>Comparative genomic study of the Penicillium genus elucidates a diverse pangenome and 15 lateral gene transfer events.</title>
        <authorList>
            <person name="Petersen C."/>
            <person name="Sorensen T."/>
            <person name="Nielsen M.R."/>
            <person name="Sondergaard T.E."/>
            <person name="Sorensen J.L."/>
            <person name="Fitzpatrick D.A."/>
            <person name="Frisvad J.C."/>
            <person name="Nielsen K.L."/>
        </authorList>
    </citation>
    <scope>NUCLEOTIDE SEQUENCE</scope>
    <source>
        <strain evidence="7">IBT 30069</strain>
    </source>
</reference>
<dbReference type="EMBL" id="JAPQKH010000007">
    <property type="protein sequence ID" value="KAJ5087805.1"/>
    <property type="molecule type" value="Genomic_DNA"/>
</dbReference>
<dbReference type="InterPro" id="IPR001357">
    <property type="entry name" value="BRCT_dom"/>
</dbReference>
<keyword evidence="4" id="KW-0520">NAD</keyword>
<dbReference type="PANTHER" id="PTHR10459">
    <property type="entry name" value="DNA LIGASE"/>
    <property type="match status" value="1"/>
</dbReference>
<dbReference type="InterPro" id="IPR012317">
    <property type="entry name" value="Poly(ADP-ribose)pol_cat_dom"/>
</dbReference>
<dbReference type="InterPro" id="IPR036420">
    <property type="entry name" value="BRCT_dom_sf"/>
</dbReference>
<gene>
    <name evidence="7" type="ORF">N7456_011421</name>
</gene>
<comment type="catalytic activity">
    <reaction evidence="5">
        <text>NAD(+) + (ADP-D-ribosyl)n-acceptor = nicotinamide + (ADP-D-ribosyl)n+1-acceptor + H(+).</text>
        <dbReference type="EC" id="2.4.2.30"/>
    </reaction>
</comment>
<dbReference type="GO" id="GO:0070212">
    <property type="term" value="P:protein poly-ADP-ribosylation"/>
    <property type="evidence" value="ECO:0007669"/>
    <property type="project" value="TreeGrafter"/>
</dbReference>
<keyword evidence="8" id="KW-1185">Reference proteome</keyword>
<dbReference type="PANTHER" id="PTHR10459:SF60">
    <property type="entry name" value="POLY [ADP-RIBOSE] POLYMERASE 2"/>
    <property type="match status" value="1"/>
</dbReference>
<protein>
    <recommendedName>
        <fullName evidence="1">NAD(+) ADP-ribosyltransferase</fullName>
        <ecNumber evidence="1">2.4.2.30</ecNumber>
    </recommendedName>
</protein>
<keyword evidence="2" id="KW-0328">Glycosyltransferase</keyword>
<reference evidence="7" key="1">
    <citation type="submission" date="2022-11" db="EMBL/GenBank/DDBJ databases">
        <authorList>
            <person name="Petersen C."/>
        </authorList>
    </citation>
    <scope>NUCLEOTIDE SEQUENCE</scope>
    <source>
        <strain evidence="7">IBT 30069</strain>
    </source>
</reference>
<evidence type="ECO:0000256" key="5">
    <source>
        <dbReference type="ARBA" id="ARBA00033987"/>
    </source>
</evidence>
<dbReference type="InterPro" id="IPR050800">
    <property type="entry name" value="ARTD/PARP"/>
</dbReference>
<accession>A0A9W9ETZ8</accession>
<dbReference type="Pfam" id="PF00644">
    <property type="entry name" value="PARP"/>
    <property type="match status" value="1"/>
</dbReference>
<dbReference type="Pfam" id="PF00533">
    <property type="entry name" value="BRCT"/>
    <property type="match status" value="1"/>
</dbReference>
<dbReference type="SUPFAM" id="SSF52113">
    <property type="entry name" value="BRCT domain"/>
    <property type="match status" value="1"/>
</dbReference>
<dbReference type="GO" id="GO:0005730">
    <property type="term" value="C:nucleolus"/>
    <property type="evidence" value="ECO:0007669"/>
    <property type="project" value="TreeGrafter"/>
</dbReference>
<dbReference type="Proteomes" id="UP001149165">
    <property type="component" value="Unassembled WGS sequence"/>
</dbReference>
<evidence type="ECO:0000313" key="8">
    <source>
        <dbReference type="Proteomes" id="UP001149165"/>
    </source>
</evidence>
<organism evidence="7 8">
    <name type="scientific">Penicillium angulare</name>
    <dbReference type="NCBI Taxonomy" id="116970"/>
    <lineage>
        <taxon>Eukaryota</taxon>
        <taxon>Fungi</taxon>
        <taxon>Dikarya</taxon>
        <taxon>Ascomycota</taxon>
        <taxon>Pezizomycotina</taxon>
        <taxon>Eurotiomycetes</taxon>
        <taxon>Eurotiomycetidae</taxon>
        <taxon>Eurotiales</taxon>
        <taxon>Aspergillaceae</taxon>
        <taxon>Penicillium</taxon>
    </lineage>
</organism>
<dbReference type="AlphaFoldDB" id="A0A9W9ETZ8"/>
<dbReference type="OrthoDB" id="2017365at2759"/>
<comment type="caution">
    <text evidence="7">The sequence shown here is derived from an EMBL/GenBank/DDBJ whole genome shotgun (WGS) entry which is preliminary data.</text>
</comment>
<dbReference type="EC" id="2.4.2.30" evidence="1"/>
<evidence type="ECO:0000256" key="1">
    <source>
        <dbReference type="ARBA" id="ARBA00012020"/>
    </source>
</evidence>
<evidence type="ECO:0000256" key="2">
    <source>
        <dbReference type="ARBA" id="ARBA00022676"/>
    </source>
</evidence>